<feature type="compositionally biased region" description="Polar residues" evidence="1">
    <location>
        <begin position="689"/>
        <end position="699"/>
    </location>
</feature>
<gene>
    <name evidence="2" type="ORF">sS8_0597</name>
</gene>
<dbReference type="Proteomes" id="UP000266313">
    <property type="component" value="Chromosome"/>
</dbReference>
<accession>A0A250KLW6</accession>
<organism evidence="2 3">
    <name type="scientific">Methylocaldum marinum</name>
    <dbReference type="NCBI Taxonomy" id="1432792"/>
    <lineage>
        <taxon>Bacteria</taxon>
        <taxon>Pseudomonadati</taxon>
        <taxon>Pseudomonadota</taxon>
        <taxon>Gammaproteobacteria</taxon>
        <taxon>Methylococcales</taxon>
        <taxon>Methylococcaceae</taxon>
        <taxon>Methylocaldum</taxon>
    </lineage>
</organism>
<protein>
    <submittedName>
        <fullName evidence="2">Uncharacterized protein</fullName>
    </submittedName>
</protein>
<feature type="region of interest" description="Disordered" evidence="1">
    <location>
        <begin position="680"/>
        <end position="720"/>
    </location>
</feature>
<dbReference type="KEGG" id="mmai:sS8_0597"/>
<feature type="compositionally biased region" description="Polar residues" evidence="1">
    <location>
        <begin position="760"/>
        <end position="769"/>
    </location>
</feature>
<proteinExistence type="predicted"/>
<dbReference type="EMBL" id="AP017928">
    <property type="protein sequence ID" value="BBA32562.1"/>
    <property type="molecule type" value="Genomic_DNA"/>
</dbReference>
<name>A0A250KLW6_9GAMM</name>
<keyword evidence="3" id="KW-1185">Reference proteome</keyword>
<dbReference type="OrthoDB" id="7051116at2"/>
<reference evidence="2 3" key="1">
    <citation type="submission" date="2016-12" db="EMBL/GenBank/DDBJ databases">
        <title>Genome sequencing of Methylocaldum marinum.</title>
        <authorList>
            <person name="Takeuchi M."/>
            <person name="Kamagata Y."/>
            <person name="Hiraoka S."/>
            <person name="Oshima K."/>
            <person name="Hattori M."/>
            <person name="Iwasaki W."/>
        </authorList>
    </citation>
    <scope>NUCLEOTIDE SEQUENCE [LARGE SCALE GENOMIC DNA]</scope>
    <source>
        <strain evidence="2 3">S8</strain>
    </source>
</reference>
<evidence type="ECO:0000313" key="2">
    <source>
        <dbReference type="EMBL" id="BBA32562.1"/>
    </source>
</evidence>
<evidence type="ECO:0000313" key="3">
    <source>
        <dbReference type="Proteomes" id="UP000266313"/>
    </source>
</evidence>
<sequence>MPNLALADLVIPYLLKGENLGANHAALSTIRVVSFETASDGFGTVIRGKAEINGSARIDVEGGRLVVDAQNTETAPPFDPQRRSPIFDIRETTIDFELFVPRQASDIIASAAGTLTAAGFTPAGNVFDFWDPNPNSSSGAPSDYPSSGFVFDFIINAPSIRPPFLHPAKMTDRGSLVPDPDFQEVAIRLPKLRFRLAHGNALNSQLSFKLVSAGVEGLDDPGDIDMAELVSMDPPYAFVGGPQDRVIGFGFRKAVLDLSANATPPAVVEKFGFGDDWSGLYLPEARIFIAPDGARDLAFEAGIEDLLIGFGDSAGVSGDFEVALINQGEGELALNARFFDAENKAYGIDRLSATTASVLLPERTRMVVDIQGGLPPYQCSLAVNGGQPQNGRLFEIDLSDEPETLLISVQDATGGAAKAATFSIEARKRTPQEVLGIPGEQPLPVEAAAIDPPASGTPRIVIARQTDRDVILTTDPQDANVMWSIVGGPPGETGPAVSFTVPVPAGANVTVKARLPEVPVPSELDFYFYLDEPESVSPANESSALGAYASVSENLWTTRANGRLRSDLREPGGEAALQRYRDVFQEHVPAFATLMVTGEASYDGRGTTSRRDYNYALARRRAIAVREGLKAIFKDKNFEFVIDPEPRNPAEHEDLFGWTENWKKHGAPAERDYWRATVTLPSDLGRPEQNGTATVTRPETSPPPVIPHRDPPPPDAPPPPSWFRSARIKMRLFKNTLVAGEIAVEIDFQTAAEERLRASGGTQESTPSKLRTLRNGAPLAPDNPADGITMLRVHCQSDQTSGRITTLLQIGADPADTDGLLAAGWLPGEQPNPGKDFWLTLLGSYISFWPLLVEMTSGNRGAIEDAVLDGAALAIPGVVAALPWFHVERVILFGGEYLQRERGGALEGYFLFDVEADWSAKISIFGFDLLEIENQHPLAVRYKAIGLRFGNREDDDNDQFVLRPVFDASRGYTIDVARGGSLRIAPPFDNILKIAAARLSRTNPLTFEVDFAVGVDLGVVTIDRARVRVYLDEPRPPELTAFGAGIDIPGAIAGRGYMELGQGDAPDTTKIGGQIDLTLRPLGLRVASAFEIADIMDGERKVTGVYIGLDVELPVGIPLGASGLGLYGFRGIFGMHYQRNDDFGSTAAAPSLRWLDAAQGKPHLLTNPNTSAVLWKPKADQWAFGIGALLGTLEGGVLMNLDGTLLVELPGPRVLIVMNARIISPPPALDGMGASGGILAAIEITRHHFLIGMIAEYAIENLIRIRIPVDASFDFVNVTNWHFYLGQRRDPIEVDVLGIVKGTGYFMVRGNGLEALPAKNLPAVSGFALGLGAAASMIFGDVDDGLYLRVGGGMDAIIGFDPFILAGHFQLNGELRLYVVSIGASARLDVKVIEKGGMQMQAEGEACGHIDTFFFEIEGCVHIKIGSVSGEPDLPKLVDKLSLKSRSPALVQGTGVDRPIDVSLGDGIEGDSAPSPGDPNLITVPIDSIPVLSMVMPPQADDLRFEGAPVLGRSGLSGAQNAHAPRGAEAYQYRVTGVTIERAGGGPVLLGEDAPATWWTLSNHAEKTPVAQLALFTYEPEPASKAIEKTEIRKQSISERWGWVCDQVAPPASVLWTFLYERLGSSPDGWNLAGVPWPDPPKSKRTEAPELDLGVTERWRSGSTRIDNLRGIVPTVVVGSLYSCNQDSLPTGKPLEGDVSRIGGGLGSGFTDGRDLAGTASRPAPLTGASPADGAKALRSNLSLLKHRSELTLASPRLAEKIERLSEVPAQIADPATVLDRLANGDAVSRSEVLEALFTVPTGDGGPRSGSCETKVLQAPMLDNGELIVIGDPSNRNLVAEALNRAGVTHGPLDNVVVLHTGAFTEATVLLFVHVSPLDAMRVVVRTLDEHGSELFRIHARAADALPGRSLPARWTDRSGPWAEDVAHVMGWAEDPRAGEAFAPVLLTVNGDELVDRIEIGVIPPAEGERETGSDLIPKYYLAAIEALRYAEFERYEWDEKEIEKERAVITRVLGPAGTNDALLAPDALYRITVNWSGKRKSDGAARTEAQSFWFRTDAQPPAKLDPWVLMSAPFDGQSCVFGAEPVRIVFNTHDVDRLFAAYNKELRIRITASSGHHPNSQPDALHPFPIRGELTPAGAGVLSPWEDALEEVIKETAPCIPIDVNRTRQTSVTVPIPLDPYTDYKLDVEMVDLGAPADASGPRLYRRSFSTGAYGKLVDFANHIQAAKILHRYAANGVMDNIRTRFGGRRPQGAELDDAFIQAGLEPMDPSPEPRAVVFWEQAGGDPPQPAALLLDVPEPLWRARPFPEKIVDNSGSSPAERWVMGERLWLQLEAASESAAIIAEDGIIRAPGDQRALIVVKPGSRGQQLRLDLVRPSVPEPYFASSEDRLAVIEIALTKAVWEE</sequence>
<feature type="region of interest" description="Disordered" evidence="1">
    <location>
        <begin position="757"/>
        <end position="780"/>
    </location>
</feature>
<evidence type="ECO:0000256" key="1">
    <source>
        <dbReference type="SAM" id="MobiDB-lite"/>
    </source>
</evidence>
<dbReference type="RefSeq" id="WP_119628336.1">
    <property type="nucleotide sequence ID" value="NZ_AP017928.1"/>
</dbReference>